<evidence type="ECO:0000256" key="6">
    <source>
        <dbReference type="SAM" id="Phobius"/>
    </source>
</evidence>
<keyword evidence="8" id="KW-1185">Reference proteome</keyword>
<dbReference type="AlphaFoldDB" id="A0A507ET37"/>
<dbReference type="EMBL" id="QEAP01000415">
    <property type="protein sequence ID" value="TPX67031.1"/>
    <property type="molecule type" value="Genomic_DNA"/>
</dbReference>
<feature type="region of interest" description="Disordered" evidence="5">
    <location>
        <begin position="47"/>
        <end position="102"/>
    </location>
</feature>
<dbReference type="FunFam" id="3.40.1490.10:FF:000001">
    <property type="entry name" value="Peptidyl-tRNA hydrolase 2"/>
    <property type="match status" value="1"/>
</dbReference>
<evidence type="ECO:0000256" key="5">
    <source>
        <dbReference type="SAM" id="MobiDB-lite"/>
    </source>
</evidence>
<dbReference type="NCBIfam" id="NF003314">
    <property type="entry name" value="PRK04322.1"/>
    <property type="match status" value="1"/>
</dbReference>
<evidence type="ECO:0000313" key="8">
    <source>
        <dbReference type="Proteomes" id="UP000320333"/>
    </source>
</evidence>
<comment type="caution">
    <text evidence="7">The sequence shown here is derived from an EMBL/GenBank/DDBJ whole genome shotgun (WGS) entry which is preliminary data.</text>
</comment>
<dbReference type="Pfam" id="PF01981">
    <property type="entry name" value="PTH2"/>
    <property type="match status" value="1"/>
</dbReference>
<accession>A0A507ET37</accession>
<keyword evidence="6" id="KW-0472">Membrane</keyword>
<dbReference type="EC" id="3.1.1.29" evidence="1"/>
<feature type="compositionally biased region" description="Polar residues" evidence="5">
    <location>
        <begin position="53"/>
        <end position="62"/>
    </location>
</feature>
<dbReference type="CDD" id="cd02430">
    <property type="entry name" value="PTH2"/>
    <property type="match status" value="1"/>
</dbReference>
<dbReference type="SUPFAM" id="SSF102462">
    <property type="entry name" value="Peptidyl-tRNA hydrolase II"/>
    <property type="match status" value="1"/>
</dbReference>
<evidence type="ECO:0000313" key="7">
    <source>
        <dbReference type="EMBL" id="TPX67031.1"/>
    </source>
</evidence>
<organism evidence="7 8">
    <name type="scientific">Chytriomyces confervae</name>
    <dbReference type="NCBI Taxonomy" id="246404"/>
    <lineage>
        <taxon>Eukaryota</taxon>
        <taxon>Fungi</taxon>
        <taxon>Fungi incertae sedis</taxon>
        <taxon>Chytridiomycota</taxon>
        <taxon>Chytridiomycota incertae sedis</taxon>
        <taxon>Chytridiomycetes</taxon>
        <taxon>Chytridiales</taxon>
        <taxon>Chytriomycetaceae</taxon>
        <taxon>Chytriomyces</taxon>
    </lineage>
</organism>
<sequence length="224" mass="24259">MDRDAIVALLTTQSFTGFDLATTIITTFALSLSLFYLVWYLGTSPDSAKAAPSTPSRATGNIGNHDVDDEEDWDEFGEDAQDDEDEDDSEPEVVDPSRPLLSKTAGAGEWKMVLCVRTDLEMGKGKAAAQCCHATLAAVRKIEKTDPKGLGKWERYGQAKVTLKCPSEDVMVDLQKQARAKGLVAESIRDAGRTQIAANSRTVLAVGPGPKKLIDEVTGHLKLY</sequence>
<keyword evidence="6" id="KW-0812">Transmembrane</keyword>
<gene>
    <name evidence="7" type="ORF">CcCBS67573_g07631</name>
</gene>
<evidence type="ECO:0000256" key="4">
    <source>
        <dbReference type="ARBA" id="ARBA00048707"/>
    </source>
</evidence>
<dbReference type="PANTHER" id="PTHR12649:SF11">
    <property type="entry name" value="PEPTIDYL-TRNA HYDROLASE 2, MITOCHONDRIAL"/>
    <property type="match status" value="1"/>
</dbReference>
<feature type="compositionally biased region" description="Acidic residues" evidence="5">
    <location>
        <begin position="67"/>
        <end position="93"/>
    </location>
</feature>
<comment type="catalytic activity">
    <reaction evidence="4">
        <text>an N-acyl-L-alpha-aminoacyl-tRNA + H2O = an N-acyl-L-amino acid + a tRNA + H(+)</text>
        <dbReference type="Rhea" id="RHEA:54448"/>
        <dbReference type="Rhea" id="RHEA-COMP:10123"/>
        <dbReference type="Rhea" id="RHEA-COMP:13883"/>
        <dbReference type="ChEBI" id="CHEBI:15377"/>
        <dbReference type="ChEBI" id="CHEBI:15378"/>
        <dbReference type="ChEBI" id="CHEBI:59874"/>
        <dbReference type="ChEBI" id="CHEBI:78442"/>
        <dbReference type="ChEBI" id="CHEBI:138191"/>
        <dbReference type="EC" id="3.1.1.29"/>
    </reaction>
</comment>
<evidence type="ECO:0000256" key="1">
    <source>
        <dbReference type="ARBA" id="ARBA00013260"/>
    </source>
</evidence>
<dbReference type="STRING" id="246404.A0A507ET37"/>
<feature type="transmembrane region" description="Helical" evidence="6">
    <location>
        <begin position="20"/>
        <end position="41"/>
    </location>
</feature>
<dbReference type="GO" id="GO:0004045">
    <property type="term" value="F:peptidyl-tRNA hydrolase activity"/>
    <property type="evidence" value="ECO:0007669"/>
    <property type="project" value="UniProtKB-EC"/>
</dbReference>
<comment type="similarity">
    <text evidence="3">Belongs to the PTH2 family.</text>
</comment>
<dbReference type="Gene3D" id="3.40.1490.10">
    <property type="entry name" value="Bit1"/>
    <property type="match status" value="1"/>
</dbReference>
<dbReference type="PANTHER" id="PTHR12649">
    <property type="entry name" value="PEPTIDYL-TRNA HYDROLASE 2"/>
    <property type="match status" value="1"/>
</dbReference>
<name>A0A507ET37_9FUNG</name>
<dbReference type="GO" id="GO:0005829">
    <property type="term" value="C:cytosol"/>
    <property type="evidence" value="ECO:0007669"/>
    <property type="project" value="TreeGrafter"/>
</dbReference>
<keyword evidence="6" id="KW-1133">Transmembrane helix</keyword>
<evidence type="ECO:0000256" key="3">
    <source>
        <dbReference type="ARBA" id="ARBA00038050"/>
    </source>
</evidence>
<dbReference type="Proteomes" id="UP000320333">
    <property type="component" value="Unassembled WGS sequence"/>
</dbReference>
<dbReference type="OrthoDB" id="1733656at2759"/>
<reference evidence="7 8" key="1">
    <citation type="journal article" date="2019" name="Sci. Rep.">
        <title>Comparative genomics of chytrid fungi reveal insights into the obligate biotrophic and pathogenic lifestyle of Synchytrium endobioticum.</title>
        <authorList>
            <person name="van de Vossenberg B.T.L.H."/>
            <person name="Warris S."/>
            <person name="Nguyen H.D.T."/>
            <person name="van Gent-Pelzer M.P.E."/>
            <person name="Joly D.L."/>
            <person name="van de Geest H.C."/>
            <person name="Bonants P.J.M."/>
            <person name="Smith D.S."/>
            <person name="Levesque C.A."/>
            <person name="van der Lee T.A.J."/>
        </authorList>
    </citation>
    <scope>NUCLEOTIDE SEQUENCE [LARGE SCALE GENOMIC DNA]</scope>
    <source>
        <strain evidence="7 8">CBS 675.73</strain>
    </source>
</reference>
<dbReference type="NCBIfam" id="TIGR00283">
    <property type="entry name" value="arch_pth2"/>
    <property type="match status" value="1"/>
</dbReference>
<dbReference type="InterPro" id="IPR002833">
    <property type="entry name" value="PTH2"/>
</dbReference>
<proteinExistence type="inferred from homology"/>
<keyword evidence="2" id="KW-0378">Hydrolase</keyword>
<protein>
    <recommendedName>
        <fullName evidence="1">peptidyl-tRNA hydrolase</fullName>
        <ecNumber evidence="1">3.1.1.29</ecNumber>
    </recommendedName>
</protein>
<evidence type="ECO:0000256" key="2">
    <source>
        <dbReference type="ARBA" id="ARBA00022801"/>
    </source>
</evidence>
<dbReference type="InterPro" id="IPR023476">
    <property type="entry name" value="Pep_tRNA_hydro_II_dom_sf"/>
</dbReference>